<proteinExistence type="predicted"/>
<evidence type="ECO:0008006" key="5">
    <source>
        <dbReference type="Google" id="ProtNLM"/>
    </source>
</evidence>
<name>A0A9W4TM79_9PROT</name>
<keyword evidence="4" id="KW-1185">Reference proteome</keyword>
<evidence type="ECO:0000313" key="1">
    <source>
        <dbReference type="EMBL" id="CAI3927955.1"/>
    </source>
</evidence>
<accession>A0A9W4TM79</accession>
<dbReference type="Proteomes" id="UP001154255">
    <property type="component" value="Unassembled WGS sequence"/>
</dbReference>
<evidence type="ECO:0000313" key="3">
    <source>
        <dbReference type="Proteomes" id="UP001154255"/>
    </source>
</evidence>
<gene>
    <name evidence="2" type="ORF">R53529_LOCUS643</name>
    <name evidence="1" type="ORF">R53530_LOCUS458</name>
</gene>
<protein>
    <recommendedName>
        <fullName evidence="5">Glycosyl transferase family 8</fullName>
    </recommendedName>
</protein>
<evidence type="ECO:0000313" key="2">
    <source>
        <dbReference type="EMBL" id="CAI3933034.1"/>
    </source>
</evidence>
<sequence length="385" mass="44889">MFVQKTLLKLSKVLQLRKIYIPKVIVINLWDIVNKVNNMQNTQQWFDYILNSQWVVLGNNTLIQPQRNSDGTWILGDIITNDQEILTARPLTNLQDIKEFQLVHQSWKVAIFKKYKPIIYFCAFGKDAIFECVYTSIQSLIEFGIWQHEIVVFTAENTKEYLQDKLSSLGLGNKLHMITILPATDTLDWVMARYRINHPILQQAQPLFYMDTDIICNAPLDDFFIKLIDSPLIHACQEGLIGEGSPQSGGYWYGWRLMQEDNVPFNTQNRGFSAGALFFNNVESVLPFFEMILQSTYGFMDKQGYRDEFYDQRFTNYILFKFKKIEIISMSKLLNLYRIPPETTLIPNGNQTLGLVHFLNAPTENKLITMKKYVDMLRLRANKQS</sequence>
<dbReference type="EMBL" id="CAMXCM010000001">
    <property type="protein sequence ID" value="CAI3927955.1"/>
    <property type="molecule type" value="Genomic_DNA"/>
</dbReference>
<dbReference type="Gene3D" id="3.90.550.10">
    <property type="entry name" value="Spore Coat Polysaccharide Biosynthesis Protein SpsA, Chain A"/>
    <property type="match status" value="1"/>
</dbReference>
<dbReference type="SUPFAM" id="SSF53448">
    <property type="entry name" value="Nucleotide-diphospho-sugar transferases"/>
    <property type="match status" value="1"/>
</dbReference>
<dbReference type="InterPro" id="IPR029044">
    <property type="entry name" value="Nucleotide-diphossugar_trans"/>
</dbReference>
<reference evidence="1" key="1">
    <citation type="submission" date="2022-10" db="EMBL/GenBank/DDBJ databases">
        <authorList>
            <person name="Botero Cardona J."/>
        </authorList>
    </citation>
    <scope>NUCLEOTIDE SEQUENCE</scope>
    <source>
        <strain evidence="1">LMG 31819</strain>
        <strain evidence="2">R-53529</strain>
    </source>
</reference>
<dbReference type="EMBL" id="CAMXCS010000001">
    <property type="protein sequence ID" value="CAI3933034.1"/>
    <property type="molecule type" value="Genomic_DNA"/>
</dbReference>
<dbReference type="Proteomes" id="UP001154259">
    <property type="component" value="Unassembled WGS sequence"/>
</dbReference>
<comment type="caution">
    <text evidence="1">The sequence shown here is derived from an EMBL/GenBank/DDBJ whole genome shotgun (WGS) entry which is preliminary data.</text>
</comment>
<evidence type="ECO:0000313" key="4">
    <source>
        <dbReference type="Proteomes" id="UP001154259"/>
    </source>
</evidence>
<organism evidence="1 3">
    <name type="scientific">Commensalibacter communis</name>
    <dbReference type="NCBI Taxonomy" id="2972786"/>
    <lineage>
        <taxon>Bacteria</taxon>
        <taxon>Pseudomonadati</taxon>
        <taxon>Pseudomonadota</taxon>
        <taxon>Alphaproteobacteria</taxon>
        <taxon>Acetobacterales</taxon>
        <taxon>Acetobacteraceae</taxon>
    </lineage>
</organism>
<dbReference type="AlphaFoldDB" id="A0A9W4TM79"/>